<evidence type="ECO:0000256" key="2">
    <source>
        <dbReference type="ARBA" id="ARBA00022723"/>
    </source>
</evidence>
<feature type="domain" description="Fibronectin type-III" evidence="11">
    <location>
        <begin position="2012"/>
        <end position="2106"/>
    </location>
</feature>
<dbReference type="InterPro" id="IPR004852">
    <property type="entry name" value="Di-haem_cyt_c_peroxidsae"/>
</dbReference>
<feature type="domain" description="Cytochrome c" evidence="12">
    <location>
        <begin position="1096"/>
        <end position="1342"/>
    </location>
</feature>
<dbReference type="GO" id="GO:0009055">
    <property type="term" value="F:electron transfer activity"/>
    <property type="evidence" value="ECO:0007669"/>
    <property type="project" value="InterPro"/>
</dbReference>
<dbReference type="Gene3D" id="1.10.760.10">
    <property type="entry name" value="Cytochrome c-like domain"/>
    <property type="match status" value="2"/>
</dbReference>
<feature type="domain" description="Ig-like" evidence="10">
    <location>
        <begin position="2454"/>
        <end position="2533"/>
    </location>
</feature>
<feature type="domain" description="Fibronectin type-III" evidence="11">
    <location>
        <begin position="1536"/>
        <end position="1630"/>
    </location>
</feature>
<dbReference type="SMART" id="SM00089">
    <property type="entry name" value="PKD"/>
    <property type="match status" value="1"/>
</dbReference>
<evidence type="ECO:0000256" key="1">
    <source>
        <dbReference type="ARBA" id="ARBA00022617"/>
    </source>
</evidence>
<dbReference type="InterPro" id="IPR005084">
    <property type="entry name" value="CBM6"/>
</dbReference>
<gene>
    <name evidence="15" type="ORF">J3U88_29815</name>
</gene>
<dbReference type="SUPFAM" id="SSF51004">
    <property type="entry name" value="C-terminal (heme d1) domain of cytochrome cd1-nitrite reductase"/>
    <property type="match status" value="1"/>
</dbReference>
<dbReference type="GO" id="GO:0020037">
    <property type="term" value="F:heme binding"/>
    <property type="evidence" value="ECO:0007669"/>
    <property type="project" value="InterPro"/>
</dbReference>
<dbReference type="InterPro" id="IPR015943">
    <property type="entry name" value="WD40/YVTN_repeat-like_dom_sf"/>
</dbReference>
<name>A0A8J7QKI6_9BACT</name>
<protein>
    <submittedName>
        <fullName evidence="15">Ig-like domain-containing protein</fullName>
    </submittedName>
</protein>
<dbReference type="Gene3D" id="2.60.120.1560">
    <property type="match status" value="1"/>
</dbReference>
<dbReference type="Gene3D" id="2.60.40.10">
    <property type="entry name" value="Immunoglobulins"/>
    <property type="match status" value="10"/>
</dbReference>
<dbReference type="GO" id="GO:0016020">
    <property type="term" value="C:membrane"/>
    <property type="evidence" value="ECO:0007669"/>
    <property type="project" value="UniProtKB-SubCell"/>
</dbReference>
<dbReference type="Proteomes" id="UP000664417">
    <property type="component" value="Unassembled WGS sequence"/>
</dbReference>
<dbReference type="Pfam" id="PF07691">
    <property type="entry name" value="PA14"/>
    <property type="match status" value="1"/>
</dbReference>
<dbReference type="RefSeq" id="WP_207862679.1">
    <property type="nucleotide sequence ID" value="NZ_JAFREP010000041.1"/>
</dbReference>
<dbReference type="SMART" id="SM00408">
    <property type="entry name" value="IGc2"/>
    <property type="match status" value="4"/>
</dbReference>
<keyword evidence="1 7" id="KW-0349">Heme</keyword>
<evidence type="ECO:0000313" key="16">
    <source>
        <dbReference type="Proteomes" id="UP000664417"/>
    </source>
</evidence>
<dbReference type="InterPro" id="IPR037524">
    <property type="entry name" value="PA14/GLEYA"/>
</dbReference>
<keyword evidence="2 7" id="KW-0479">Metal-binding</keyword>
<dbReference type="GO" id="GO:0016491">
    <property type="term" value="F:oxidoreductase activity"/>
    <property type="evidence" value="ECO:0007669"/>
    <property type="project" value="InterPro"/>
</dbReference>
<dbReference type="InterPro" id="IPR036116">
    <property type="entry name" value="FN3_sf"/>
</dbReference>
<dbReference type="Pfam" id="PF13895">
    <property type="entry name" value="Ig_2"/>
    <property type="match status" value="1"/>
</dbReference>
<dbReference type="CDD" id="cd04080">
    <property type="entry name" value="CBM6_cellulase-like"/>
    <property type="match status" value="1"/>
</dbReference>
<feature type="domain" description="PA14" evidence="14">
    <location>
        <begin position="1358"/>
        <end position="1514"/>
    </location>
</feature>
<proteinExistence type="predicted"/>
<dbReference type="GO" id="GO:0030246">
    <property type="term" value="F:carbohydrate binding"/>
    <property type="evidence" value="ECO:0007669"/>
    <property type="project" value="InterPro"/>
</dbReference>
<keyword evidence="16" id="KW-1185">Reference proteome</keyword>
<feature type="domain" description="Cytochrome c" evidence="12">
    <location>
        <begin position="953"/>
        <end position="1078"/>
    </location>
</feature>
<dbReference type="SUPFAM" id="SSF49785">
    <property type="entry name" value="Galactose-binding domain-like"/>
    <property type="match status" value="1"/>
</dbReference>
<dbReference type="InterPro" id="IPR011658">
    <property type="entry name" value="PA14_dom"/>
</dbReference>
<evidence type="ECO:0000259" key="11">
    <source>
        <dbReference type="PROSITE" id="PS50853"/>
    </source>
</evidence>
<evidence type="ECO:0000259" key="9">
    <source>
        <dbReference type="PROSITE" id="PS50093"/>
    </source>
</evidence>
<evidence type="ECO:0000256" key="5">
    <source>
        <dbReference type="ARBA" id="ARBA00023004"/>
    </source>
</evidence>
<dbReference type="SUPFAM" id="SSF46626">
    <property type="entry name" value="Cytochrome c"/>
    <property type="match status" value="2"/>
</dbReference>
<dbReference type="Pfam" id="PF03150">
    <property type="entry name" value="CCP_MauG"/>
    <property type="match status" value="1"/>
</dbReference>
<dbReference type="PANTHER" id="PTHR44170">
    <property type="entry name" value="PROTEIN SIDEKICK"/>
    <property type="match status" value="1"/>
</dbReference>
<dbReference type="SUPFAM" id="SSF48726">
    <property type="entry name" value="Immunoglobulin"/>
    <property type="match status" value="6"/>
</dbReference>
<dbReference type="GO" id="GO:0046872">
    <property type="term" value="F:metal ion binding"/>
    <property type="evidence" value="ECO:0007669"/>
    <property type="project" value="UniProtKB-KW"/>
</dbReference>
<dbReference type="Pfam" id="PF13205">
    <property type="entry name" value="Big_5"/>
    <property type="match status" value="1"/>
</dbReference>
<dbReference type="SUPFAM" id="SSF49299">
    <property type="entry name" value="PKD domain"/>
    <property type="match status" value="1"/>
</dbReference>
<dbReference type="SUPFAM" id="SSF49265">
    <property type="entry name" value="Fibronectin type III"/>
    <property type="match status" value="2"/>
</dbReference>
<dbReference type="InterPro" id="IPR013783">
    <property type="entry name" value="Ig-like_fold"/>
</dbReference>
<evidence type="ECO:0000313" key="15">
    <source>
        <dbReference type="EMBL" id="MBO1322706.1"/>
    </source>
</evidence>
<evidence type="ECO:0000256" key="4">
    <source>
        <dbReference type="ARBA" id="ARBA00022737"/>
    </source>
</evidence>
<evidence type="ECO:0000259" key="12">
    <source>
        <dbReference type="PROSITE" id="PS51007"/>
    </source>
</evidence>
<dbReference type="EMBL" id="JAFREP010000041">
    <property type="protein sequence ID" value="MBO1322706.1"/>
    <property type="molecule type" value="Genomic_DNA"/>
</dbReference>
<feature type="domain" description="CBM6" evidence="13">
    <location>
        <begin position="1862"/>
        <end position="2001"/>
    </location>
</feature>
<dbReference type="CDD" id="cd00063">
    <property type="entry name" value="FN3"/>
    <property type="match status" value="2"/>
</dbReference>
<comment type="caution">
    <text evidence="15">The sequence shown here is derived from an EMBL/GenBank/DDBJ whole genome shotgun (WGS) entry which is preliminary data.</text>
</comment>
<dbReference type="PROSITE" id="PS50093">
    <property type="entry name" value="PKD"/>
    <property type="match status" value="1"/>
</dbReference>
<feature type="domain" description="Ig-like" evidence="10">
    <location>
        <begin position="2622"/>
        <end position="2690"/>
    </location>
</feature>
<evidence type="ECO:0000259" key="13">
    <source>
        <dbReference type="PROSITE" id="PS51175"/>
    </source>
</evidence>
<dbReference type="InterPro" id="IPR003599">
    <property type="entry name" value="Ig_sub"/>
</dbReference>
<dbReference type="PROSITE" id="PS50853">
    <property type="entry name" value="FN3"/>
    <property type="match status" value="2"/>
</dbReference>
<dbReference type="Pfam" id="PF18911">
    <property type="entry name" value="PKD_4"/>
    <property type="match status" value="1"/>
</dbReference>
<evidence type="ECO:0000256" key="6">
    <source>
        <dbReference type="ARBA" id="ARBA00023157"/>
    </source>
</evidence>
<sequence>MLSRRFPYLFAVVMSFCLGCLPLAAQGFPNVPQTPGTLIAGPIAPQQGRTAVITIQGGWLFTFPEVPSSGGVTFNGQPLQIDYLMRQWDISDLGNIREIANFGRTTQGFDAHGVVHTGDWTVFGTFQFHVDSFGGPVVVEPYTASHVVPFGRGGLFPPYSMTNFWSYNDTNVLMEFNKNGSLVARWDHIAETGIIAHPVLMGNLLFMLSEQTNGGIAIYDMSQYMDGNPSNDPEKPPLISLATQGGFGGYWAELYGLDGRLYAVNSYRIGGQGLRVVDVTDPTNPGNLIDIAFDADVMSMYPHFQDNHIFSGSSKVDMRSFEVVLTLPTETTHTFPGYDDGDGMDTSQWLLPIGNLLVTGGLTDLDRSQGMAIWAHQAEPDTRGPMVGYHIPRAGQTNYPVEAPISMIIPETLDTSTLIAGQTFIVRPLGGNPISGSLWYAMNDMITFQPDQPLQDDTTYEVFLPQGGIEDAVGNGMEENYSFTFSTGSSSQGNQPPEITSFTVSDGSITPNQNVTFNATGSDPENEQLEWRFVFGDGTDPTPWSTTASASHTYTEVGHRRAVVQTRDSSGVTVSDSLIVTIANPVSATPPTHSSQIIMDETARRVYAANPDNNTVAVIHADNHNLIREIPTAADPRNLGLDHSGNLWVTAYDADQIQVFDPSNGSLVDQIDLDYGSLPLGLVFSPDRNTVYVSLSGKGSLLRFNASTRQQTGSLALGPTARALAVDGNHTRILVTRFISDAYHGEVWDVNASSFTLQRTFILPQKLTGDNSGDGAGVPNYLAGITISPDNSSAYISTVKTNINKGVRFGDGSLNDPDNTVRTEVMSLDLVANQTRMDNADRIDLDNSDSVRAFDFTPLGDYMLLVNQGTNDVMIMDTFRFPYSLNLGSMVARVGVGMAPQGVVVDSAGQQVFVKNFMSRSVSTFSIANLLAVGDTSFQVSTINTVQNELLSASVLLGKQVFYNAGDPRMSLEGYISCASCHVDGGHDGRTWDFTQRGEGFRNTPPLWGRAGIGHGRVHWTANFDEIQDFENDIRGNFGGEGFLSENDFGQVGDPLGPPKAGRSAELDAMSDYLTSLDASTLPRSPFRQANGDMTSDAVAGAQVFIEQNCASCHNPAQEYTDRQIRNVGTIRQGTSGTRINGPLEGLETPTLLGLWDTAPYLHDGSAPDLETVFRTASGTWYDNELGTNIGGFQNNTFPFNTWLGGTQTPLSRNQDRSIRWDNVDGGSGGTGQITVRFATDFNQGDIPLELTVNGATRTVNFPATLPDQSSRPFLIIENVSLQAGTTNSITLRNNRSFEALDLDAIFVSTADDLVTAAPHRRVMSLSGTQRNQLIAYLQQLDGRNVVTSGAVERRYWTGVAGGTLGALENDGRFPDEPTGADVLNGLEVVGWAGSANPGGAQNWGDNYGQQVRGYIVAPQSGNYRFYLSGDDVASFRLSTDTNPANAVEIAALTSASGFRTWTGGGNQVSAEIALVSGNRYFFELLHVEGGSGDHVAVAWQLPGGGAPVNGSADAVVPGSALAPFGDTFRVVPPNAPDNLMARSYSPTEIHLAFTDRSNNEFGHHIEYRFNGGEWQQVDLGPTGGIDRQRDHAIERVFPGAAYQVRVRSYNTAGNSAWTDPVDVVMIDAATQRLFSYDGNLPFAVNLGVNLLQKAEVFGSNLALWRADGGFGQRSAVWSQESLPTDRFVSEFTLRSANETAGGVSTFVVAFQSSSPNETALGNEGGYEGINGPKIGLIFSLFEGSSSVKLLNNDATVKTYFSTLDQNFSFDYSTSYRFRVIYDNRQQDLSLEWIREDNNATFVGSFPIDVESVLGSHAYMGFVVNSNFTNMDMTIDRWVFDHRVDPLPRQAPFGGTALTAPTRVQMEDYDEGGEGIAFNDNDDFQSGFNPRGDSVDFDERNGSQGPYIGWSEAGEWLKYTLEIPSGVYNISLRAGAGSNSTTDDVILSLDGVPLTVFDVANTNFNFQTHTNSNVVIARGGLAVIRVTQNRGGSFLDWFEFQRVGDVSGVPATPSGFSANAVDSGRIDVGFTDQASNETGFVVEYRRAGEHLWQSTTWAPLAGSGTNGTLQMTGLARNTTYQLRVKAFNDTGDSGWSTVQSATTQNAGGCTTPVRFVREPASVAACAGEEVRLTALANGDADPATSYQWYFQGSPINGETGPEYVVASFGAGAVGDYFCRISNSCGSADSQTVALSLSSVIEITDQPDTQDICVGANATFDVAADGSANFTYQWYFGNTALEGETNSVLSLENVGANQAGQYRCRVTGTCGEAFSEFATLSVEGIPVFTEHPQPGAGCPGARIELSALATGNSLSYQWYLGNNPINGATSPTYVIQSLTEGQAGNYRCRVSNDCGGGQFSNIATVSIGDDFNITDGPGNLERCAGQSVTMSVSVEGPVTGYQWFFNNVALNGETGSSLSIGSVSEANAGNYFCRITGECSTTDSPVGSLVISGPPSITQQPQDVRVCPGQTLRVSVGAQASGALSYQWYRNNVRIVGATSAAFEKIAEASDVGTYLCRVETACSGVWTGTATVTLGDSFSINTQPEATPACTGESIVLSVGVTGSFDNLQWYRDSSPLAGQTNNTLNLTNLQPSDSGRYFARINGFCSSQDSAAVSLDVSSGPTIVQEPVDIGICEGLRMDLSVQATSGNGPLTYQWYGNGTRIDGATQATYSKIAENSDAGEYICRVTDSCGGIWTARVNAVLDQAVAQVATESLALGLQPPVLEAVVGCIETPSVVWWNSITGNTLGLNVNPATVNPPPTETTPYRVRVRDEGGDFEVILEVLILVPTDARFRDFNDDGCNDVEDMQAAAAAWSTQTSTLDANSDGDFNILDMVYINTTDGCNP</sequence>
<keyword evidence="3 8" id="KW-0732">Signal</keyword>
<dbReference type="Pfam" id="PF21419">
    <property type="entry name" value="RoxA-like_Cyt-c"/>
    <property type="match status" value="1"/>
</dbReference>
<feature type="signal peptide" evidence="8">
    <location>
        <begin position="1"/>
        <end position="24"/>
    </location>
</feature>
<dbReference type="InterPro" id="IPR036909">
    <property type="entry name" value="Cyt_c-like_dom_sf"/>
</dbReference>
<evidence type="ECO:0000256" key="3">
    <source>
        <dbReference type="ARBA" id="ARBA00022729"/>
    </source>
</evidence>
<dbReference type="InterPro" id="IPR008979">
    <property type="entry name" value="Galactose-bd-like_sf"/>
</dbReference>
<evidence type="ECO:0000259" key="14">
    <source>
        <dbReference type="PROSITE" id="PS51820"/>
    </source>
</evidence>
<dbReference type="PANTHER" id="PTHR44170:SF6">
    <property type="entry name" value="CONTACTIN"/>
    <property type="match status" value="1"/>
</dbReference>
<dbReference type="SMART" id="SM00060">
    <property type="entry name" value="FN3"/>
    <property type="match status" value="2"/>
</dbReference>
<feature type="domain" description="Ig-like" evidence="10">
    <location>
        <begin position="2552"/>
        <end position="2619"/>
    </location>
</feature>
<dbReference type="SMART" id="SM00758">
    <property type="entry name" value="PA14"/>
    <property type="match status" value="1"/>
</dbReference>
<feature type="domain" description="Ig-like" evidence="10">
    <location>
        <begin position="2112"/>
        <end position="2280"/>
    </location>
</feature>
<dbReference type="InterPro" id="IPR036179">
    <property type="entry name" value="Ig-like_dom_sf"/>
</dbReference>
<dbReference type="Gene3D" id="2.130.10.10">
    <property type="entry name" value="YVTN repeat-like/Quinoprotein amine dehydrogenase"/>
    <property type="match status" value="1"/>
</dbReference>
<dbReference type="PROSITE" id="PS51007">
    <property type="entry name" value="CYTC"/>
    <property type="match status" value="2"/>
</dbReference>
<evidence type="ECO:0000259" key="10">
    <source>
        <dbReference type="PROSITE" id="PS50835"/>
    </source>
</evidence>
<dbReference type="CDD" id="cd00096">
    <property type="entry name" value="Ig"/>
    <property type="match status" value="1"/>
</dbReference>
<dbReference type="InterPro" id="IPR000601">
    <property type="entry name" value="PKD_dom"/>
</dbReference>
<keyword evidence="4" id="KW-0677">Repeat</keyword>
<keyword evidence="5 7" id="KW-0408">Iron</keyword>
<feature type="domain" description="Ig-like" evidence="10">
    <location>
        <begin position="2384"/>
        <end position="2451"/>
    </location>
</feature>
<reference evidence="15" key="1">
    <citation type="submission" date="2021-03" db="EMBL/GenBank/DDBJ databases">
        <authorList>
            <person name="Wang G."/>
        </authorList>
    </citation>
    <scope>NUCLEOTIDE SEQUENCE</scope>
    <source>
        <strain evidence="15">KCTC 12899</strain>
    </source>
</reference>
<dbReference type="PROSITE" id="PS51820">
    <property type="entry name" value="PA14"/>
    <property type="match status" value="1"/>
</dbReference>
<dbReference type="InterPro" id="IPR035986">
    <property type="entry name" value="PKD_dom_sf"/>
</dbReference>
<evidence type="ECO:0000256" key="8">
    <source>
        <dbReference type="SAM" id="SignalP"/>
    </source>
</evidence>
<dbReference type="SMART" id="SM00409">
    <property type="entry name" value="IG"/>
    <property type="match status" value="6"/>
</dbReference>
<dbReference type="InterPro" id="IPR009056">
    <property type="entry name" value="Cyt_c-like_dom"/>
</dbReference>
<feature type="chain" id="PRO_5035291937" evidence="8">
    <location>
        <begin position="25"/>
        <end position="2845"/>
    </location>
</feature>
<dbReference type="InterPro" id="IPR011048">
    <property type="entry name" value="Haem_d1_sf"/>
</dbReference>
<dbReference type="GO" id="GO:0098609">
    <property type="term" value="P:cell-cell adhesion"/>
    <property type="evidence" value="ECO:0007669"/>
    <property type="project" value="TreeGrafter"/>
</dbReference>
<evidence type="ECO:0000256" key="7">
    <source>
        <dbReference type="PROSITE-ProRule" id="PRU00433"/>
    </source>
</evidence>
<dbReference type="PROSITE" id="PS51175">
    <property type="entry name" value="CBM6"/>
    <property type="match status" value="1"/>
</dbReference>
<keyword evidence="6" id="KW-1015">Disulfide bond</keyword>
<dbReference type="InterPro" id="IPR032812">
    <property type="entry name" value="SbsA_Ig"/>
</dbReference>
<feature type="domain" description="Ig-like" evidence="10">
    <location>
        <begin position="2285"/>
        <end position="2365"/>
    </location>
</feature>
<dbReference type="Gene3D" id="2.60.120.260">
    <property type="entry name" value="Galactose-binding domain-like"/>
    <property type="match status" value="2"/>
</dbReference>
<dbReference type="PROSITE" id="PS50835">
    <property type="entry name" value="IG_LIKE"/>
    <property type="match status" value="6"/>
</dbReference>
<dbReference type="Pfam" id="PF00041">
    <property type="entry name" value="fn3"/>
    <property type="match status" value="1"/>
</dbReference>
<organism evidence="15 16">
    <name type="scientific">Acanthopleuribacter pedis</name>
    <dbReference type="NCBI Taxonomy" id="442870"/>
    <lineage>
        <taxon>Bacteria</taxon>
        <taxon>Pseudomonadati</taxon>
        <taxon>Acidobacteriota</taxon>
        <taxon>Holophagae</taxon>
        <taxon>Acanthopleuribacterales</taxon>
        <taxon>Acanthopleuribacteraceae</taxon>
        <taxon>Acanthopleuribacter</taxon>
    </lineage>
</organism>
<dbReference type="InterPro" id="IPR003961">
    <property type="entry name" value="FN3_dom"/>
</dbReference>
<dbReference type="InterPro" id="IPR003598">
    <property type="entry name" value="Ig_sub2"/>
</dbReference>
<feature type="domain" description="PKD" evidence="9">
    <location>
        <begin position="498"/>
        <end position="589"/>
    </location>
</feature>
<accession>A0A8J7QKI6</accession>
<dbReference type="InterPro" id="IPR022409">
    <property type="entry name" value="PKD/Chitinase_dom"/>
</dbReference>
<dbReference type="CDD" id="cd00146">
    <property type="entry name" value="PKD"/>
    <property type="match status" value="1"/>
</dbReference>
<dbReference type="InterPro" id="IPR007110">
    <property type="entry name" value="Ig-like_dom"/>
</dbReference>